<comment type="caution">
    <text evidence="1">The sequence shown here is derived from an EMBL/GenBank/DDBJ whole genome shotgun (WGS) entry which is preliminary data.</text>
</comment>
<proteinExistence type="predicted"/>
<name>A0ABQ6BKJ5_9CAUL</name>
<accession>A0ABQ6BKJ5</accession>
<evidence type="ECO:0000313" key="2">
    <source>
        <dbReference type="Proteomes" id="UP001156921"/>
    </source>
</evidence>
<reference evidence="2" key="1">
    <citation type="journal article" date="2019" name="Int. J. Syst. Evol. Microbiol.">
        <title>The Global Catalogue of Microorganisms (GCM) 10K type strain sequencing project: providing services to taxonomists for standard genome sequencing and annotation.</title>
        <authorList>
            <consortium name="The Broad Institute Genomics Platform"/>
            <consortium name="The Broad Institute Genome Sequencing Center for Infectious Disease"/>
            <person name="Wu L."/>
            <person name="Ma J."/>
        </authorList>
    </citation>
    <scope>NUCLEOTIDE SEQUENCE [LARGE SCALE GENOMIC DNA]</scope>
    <source>
        <strain evidence="2">NBRC 110107</strain>
    </source>
</reference>
<sequence length="136" mass="14461">MTMNDNLPDEDGGGFDAEDWTRLTPFTGVVATLDDVQARRAVFALGDTDDPRPIAMALPQPVIWWDDDGAGQAAVAVQAETHLGPDGEEMEVLGLILPDGGGAVALMEDVDLVDASDPTWRDLVTHAIDPSAAYED</sequence>
<keyword evidence="2" id="KW-1185">Reference proteome</keyword>
<organism evidence="1 2">
    <name type="scientific">Brevundimonas denitrificans</name>
    <dbReference type="NCBI Taxonomy" id="1443434"/>
    <lineage>
        <taxon>Bacteria</taxon>
        <taxon>Pseudomonadati</taxon>
        <taxon>Pseudomonadota</taxon>
        <taxon>Alphaproteobacteria</taxon>
        <taxon>Caulobacterales</taxon>
        <taxon>Caulobacteraceae</taxon>
        <taxon>Brevundimonas</taxon>
    </lineage>
</organism>
<evidence type="ECO:0000313" key="1">
    <source>
        <dbReference type="EMBL" id="GLS02550.1"/>
    </source>
</evidence>
<dbReference type="EMBL" id="BSOY01000077">
    <property type="protein sequence ID" value="GLS02550.1"/>
    <property type="molecule type" value="Genomic_DNA"/>
</dbReference>
<dbReference type="Proteomes" id="UP001156921">
    <property type="component" value="Unassembled WGS sequence"/>
</dbReference>
<protein>
    <submittedName>
        <fullName evidence="1">Uncharacterized protein</fullName>
    </submittedName>
</protein>
<gene>
    <name evidence="1" type="ORF">GCM10007859_25740</name>
</gene>